<evidence type="ECO:0000313" key="1">
    <source>
        <dbReference type="EMBL" id="CAD8213250.1"/>
    </source>
</evidence>
<dbReference type="Proteomes" id="UP000683925">
    <property type="component" value="Unassembled WGS sequence"/>
</dbReference>
<evidence type="ECO:0000313" key="2">
    <source>
        <dbReference type="Proteomes" id="UP000683925"/>
    </source>
</evidence>
<gene>
    <name evidence="1" type="ORF">POCTA_138.1.T1610022</name>
</gene>
<reference evidence="1" key="1">
    <citation type="submission" date="2021-01" db="EMBL/GenBank/DDBJ databases">
        <authorList>
            <consortium name="Genoscope - CEA"/>
            <person name="William W."/>
        </authorList>
    </citation>
    <scope>NUCLEOTIDE SEQUENCE</scope>
</reference>
<name>A0A8S1YGV5_PAROT</name>
<dbReference type="EMBL" id="CAJJDP010000163">
    <property type="protein sequence ID" value="CAD8213250.1"/>
    <property type="molecule type" value="Genomic_DNA"/>
</dbReference>
<sequence>MRFPSQLTNQLNNFNNIKIFRCLFWQSNKQQQFALQLVRGLLYLLFSLVFIEDYNDQNEKQISIITSCQAQVKLQKISIISTLNSQIIQKLIPWPFKERIIILQSCHLSEVKDRFLIDNERSNDAPSRAQCRLGQTNKS</sequence>
<comment type="caution">
    <text evidence="1">The sequence shown here is derived from an EMBL/GenBank/DDBJ whole genome shotgun (WGS) entry which is preliminary data.</text>
</comment>
<keyword evidence="2" id="KW-1185">Reference proteome</keyword>
<organism evidence="1 2">
    <name type="scientific">Paramecium octaurelia</name>
    <dbReference type="NCBI Taxonomy" id="43137"/>
    <lineage>
        <taxon>Eukaryota</taxon>
        <taxon>Sar</taxon>
        <taxon>Alveolata</taxon>
        <taxon>Ciliophora</taxon>
        <taxon>Intramacronucleata</taxon>
        <taxon>Oligohymenophorea</taxon>
        <taxon>Peniculida</taxon>
        <taxon>Parameciidae</taxon>
        <taxon>Paramecium</taxon>
    </lineage>
</organism>
<proteinExistence type="predicted"/>
<dbReference type="AlphaFoldDB" id="A0A8S1YGV5"/>
<accession>A0A8S1YGV5</accession>
<protein>
    <submittedName>
        <fullName evidence="1">Uncharacterized protein</fullName>
    </submittedName>
</protein>